<proteinExistence type="predicted"/>
<evidence type="ECO:0000313" key="3">
    <source>
        <dbReference type="Proteomes" id="UP000654075"/>
    </source>
</evidence>
<accession>A0A813I1D6</accession>
<feature type="domain" description="S1 motif" evidence="1">
    <location>
        <begin position="92"/>
        <end position="165"/>
    </location>
</feature>
<protein>
    <recommendedName>
        <fullName evidence="1">S1 motif domain-containing protein</fullName>
    </recommendedName>
</protein>
<dbReference type="EMBL" id="CAJNNV010033436">
    <property type="protein sequence ID" value="CAE8643794.1"/>
    <property type="molecule type" value="Genomic_DNA"/>
</dbReference>
<gene>
    <name evidence="2" type="ORF">PGLA1383_LOCUS58096</name>
</gene>
<dbReference type="InterPro" id="IPR012340">
    <property type="entry name" value="NA-bd_OB-fold"/>
</dbReference>
<dbReference type="SMART" id="SM00316">
    <property type="entry name" value="S1"/>
    <property type="match status" value="1"/>
</dbReference>
<evidence type="ECO:0000313" key="2">
    <source>
        <dbReference type="EMBL" id="CAE8643794.1"/>
    </source>
</evidence>
<dbReference type="GO" id="GO:0003676">
    <property type="term" value="F:nucleic acid binding"/>
    <property type="evidence" value="ECO:0007669"/>
    <property type="project" value="InterPro"/>
</dbReference>
<evidence type="ECO:0000259" key="1">
    <source>
        <dbReference type="PROSITE" id="PS50126"/>
    </source>
</evidence>
<dbReference type="SUPFAM" id="SSF50249">
    <property type="entry name" value="Nucleic acid-binding proteins"/>
    <property type="match status" value="1"/>
</dbReference>
<dbReference type="OrthoDB" id="543373at2759"/>
<comment type="caution">
    <text evidence="2">The sequence shown here is derived from an EMBL/GenBank/DDBJ whole genome shotgun (WGS) entry which is preliminary data.</text>
</comment>
<name>A0A813I1D6_POLGL</name>
<dbReference type="Proteomes" id="UP000654075">
    <property type="component" value="Unassembled WGS sequence"/>
</dbReference>
<dbReference type="PROSITE" id="PS50126">
    <property type="entry name" value="S1"/>
    <property type="match status" value="1"/>
</dbReference>
<dbReference type="AlphaFoldDB" id="A0A813I1D6"/>
<dbReference type="InterPro" id="IPR003029">
    <property type="entry name" value="S1_domain"/>
</dbReference>
<feature type="non-terminal residue" evidence="2">
    <location>
        <position position="1"/>
    </location>
</feature>
<reference evidence="2" key="1">
    <citation type="submission" date="2021-02" db="EMBL/GenBank/DDBJ databases">
        <authorList>
            <person name="Dougan E. K."/>
            <person name="Rhodes N."/>
            <person name="Thang M."/>
            <person name="Chan C."/>
        </authorList>
    </citation>
    <scope>NUCLEOTIDE SEQUENCE</scope>
</reference>
<dbReference type="Gene3D" id="2.40.50.140">
    <property type="entry name" value="Nucleic acid-binding proteins"/>
    <property type="match status" value="1"/>
</dbReference>
<organism evidence="2 3">
    <name type="scientific">Polarella glacialis</name>
    <name type="common">Dinoflagellate</name>
    <dbReference type="NCBI Taxonomy" id="89957"/>
    <lineage>
        <taxon>Eukaryota</taxon>
        <taxon>Sar</taxon>
        <taxon>Alveolata</taxon>
        <taxon>Dinophyceae</taxon>
        <taxon>Suessiales</taxon>
        <taxon>Suessiaceae</taxon>
        <taxon>Polarella</taxon>
    </lineage>
</organism>
<keyword evidence="3" id="KW-1185">Reference proteome</keyword>
<dbReference type="PROSITE" id="PS50890">
    <property type="entry name" value="PUA"/>
    <property type="match status" value="1"/>
</dbReference>
<sequence>DSSALDGVPANTQVDGLVVGFTFHDAILSVANPSDPSKVTLASLAKEDFAPGFADTATIGSTMVQVRITQITKSFVSVSMKDKPDVESVEVGQTVSGTVQSIKSEGKLQGVFVFIGMDRSAFLAWEECSEGWGAKNDLKFGDTVDVRVLKIQDRADTKDVYLTRRPGSLERPDPLPEAEVNNEAFKGVSQETWLDGTVLKLIKKGAMIKIMSPDGQDKAVGMLNSRMFSAEFKKTAAPGQQVKVRLELPGGNLTRGNAQKIELTMKGVNEPADAVDGD</sequence>